<protein>
    <submittedName>
        <fullName evidence="2">DUF547 domain-containing protein</fullName>
    </submittedName>
</protein>
<name>A0ABY4HNW7_9FLAO</name>
<dbReference type="InterPro" id="IPR051548">
    <property type="entry name" value="Grx-like_ET"/>
</dbReference>
<dbReference type="EMBL" id="CP090145">
    <property type="protein sequence ID" value="UOX34268.1"/>
    <property type="molecule type" value="Genomic_DNA"/>
</dbReference>
<sequence>MKKNILILLFLGIQGIAQNFDYRNYNSLLNSHVSSRGNVNYDKLKTNKADLDKVVEEFQKNQPSSKWSRNEILAYYINSYNVHTLKKVIDNYPTKSIKNIKNAWDDKFIILGSKKISLSYIEHNILRKMNEPRIHFAINCASYSCPNLLNVAYLPNTLETQLELVTKEFVNDSSKNDISTDEIKISEIFNWFSGDFKTKNTSLIDFLNKYSTVKISDNAKVRYLSYNWSLNK</sequence>
<reference evidence="2" key="1">
    <citation type="submission" date="2021-12" db="EMBL/GenBank/DDBJ databases">
        <authorList>
            <person name="Cha I.-T."/>
            <person name="Lee K.-E."/>
            <person name="Park S.-J."/>
        </authorList>
    </citation>
    <scope>NUCLEOTIDE SEQUENCE</scope>
    <source>
        <strain evidence="2">YSM-43</strain>
    </source>
</reference>
<dbReference type="RefSeq" id="WP_246917021.1">
    <property type="nucleotide sequence ID" value="NZ_CP090145.1"/>
</dbReference>
<dbReference type="Pfam" id="PF04784">
    <property type="entry name" value="DUF547"/>
    <property type="match status" value="1"/>
</dbReference>
<keyword evidence="3" id="KW-1185">Reference proteome</keyword>
<proteinExistence type="predicted"/>
<dbReference type="InterPro" id="IPR006869">
    <property type="entry name" value="DUF547"/>
</dbReference>
<dbReference type="PANTHER" id="PTHR34386:SF1">
    <property type="entry name" value="GLUTAREDOXIN-LIKE PROTEIN NRDH"/>
    <property type="match status" value="1"/>
</dbReference>
<accession>A0ABY4HNW7</accession>
<gene>
    <name evidence="2" type="ORF">LXD69_01835</name>
</gene>
<organism evidence="2 3">
    <name type="scientific">Flavobacterium sediminilitoris</name>
    <dbReference type="NCBI Taxonomy" id="2024526"/>
    <lineage>
        <taxon>Bacteria</taxon>
        <taxon>Pseudomonadati</taxon>
        <taxon>Bacteroidota</taxon>
        <taxon>Flavobacteriia</taxon>
        <taxon>Flavobacteriales</taxon>
        <taxon>Flavobacteriaceae</taxon>
        <taxon>Flavobacterium</taxon>
    </lineage>
</organism>
<evidence type="ECO:0000313" key="3">
    <source>
        <dbReference type="Proteomes" id="UP000830454"/>
    </source>
</evidence>
<feature type="domain" description="DUF547" evidence="1">
    <location>
        <begin position="65"/>
        <end position="170"/>
    </location>
</feature>
<evidence type="ECO:0000259" key="1">
    <source>
        <dbReference type="Pfam" id="PF04784"/>
    </source>
</evidence>
<evidence type="ECO:0000313" key="2">
    <source>
        <dbReference type="EMBL" id="UOX34268.1"/>
    </source>
</evidence>
<reference evidence="2" key="2">
    <citation type="submission" date="2022-04" db="EMBL/GenBank/DDBJ databases">
        <title>Complete Genome Sequence of Flavobacterium sediminilitoris YSM-43, Isolated from a Tidal Sediment.</title>
        <authorList>
            <person name="Lee P.A."/>
        </authorList>
    </citation>
    <scope>NUCLEOTIDE SEQUENCE</scope>
    <source>
        <strain evidence="2">YSM-43</strain>
    </source>
</reference>
<dbReference type="Proteomes" id="UP000830454">
    <property type="component" value="Chromosome"/>
</dbReference>
<dbReference type="PANTHER" id="PTHR34386">
    <property type="entry name" value="GLUTAREDOXIN"/>
    <property type="match status" value="1"/>
</dbReference>